<accession>A0A381T433</accession>
<dbReference type="AlphaFoldDB" id="A0A381T433"/>
<evidence type="ECO:0000256" key="5">
    <source>
        <dbReference type="ARBA" id="ARBA00023152"/>
    </source>
</evidence>
<evidence type="ECO:0000256" key="1">
    <source>
        <dbReference type="ARBA" id="ARBA00000441"/>
    </source>
</evidence>
<dbReference type="UniPathway" id="UPA00109">
    <property type="reaction ID" value="UER00183"/>
</dbReference>
<keyword evidence="5" id="KW-0324">Glycolysis</keyword>
<organism evidence="7">
    <name type="scientific">marine metagenome</name>
    <dbReference type="NCBI Taxonomy" id="408172"/>
    <lineage>
        <taxon>unclassified sequences</taxon>
        <taxon>metagenomes</taxon>
        <taxon>ecological metagenomes</taxon>
    </lineage>
</organism>
<dbReference type="FunFam" id="3.20.20.70:FF:000140">
    <property type="entry name" value="Fructose-bisphosphate aldolase"/>
    <property type="match status" value="1"/>
</dbReference>
<comment type="pathway">
    <text evidence="2">Carbohydrate degradation; glycolysis; D-glyceraldehyde 3-phosphate and glycerone phosphate from D-glucose: step 4/4.</text>
</comment>
<dbReference type="CDD" id="cd00948">
    <property type="entry name" value="FBP_aldolase_I_a"/>
    <property type="match status" value="1"/>
</dbReference>
<evidence type="ECO:0000256" key="3">
    <source>
        <dbReference type="ARBA" id="ARBA00010387"/>
    </source>
</evidence>
<protein>
    <recommendedName>
        <fullName evidence="4">fructose-bisphosphate aldolase</fullName>
        <ecNumber evidence="4">4.1.2.13</ecNumber>
    </recommendedName>
</protein>
<dbReference type="InterPro" id="IPR013785">
    <property type="entry name" value="Aldolase_TIM"/>
</dbReference>
<comment type="similarity">
    <text evidence="3">Belongs to the class I fructose-bisphosphate aldolase family.</text>
</comment>
<dbReference type="SUPFAM" id="SSF51569">
    <property type="entry name" value="Aldolase"/>
    <property type="match status" value="1"/>
</dbReference>
<dbReference type="Gene3D" id="3.20.20.70">
    <property type="entry name" value="Aldolase class I"/>
    <property type="match status" value="1"/>
</dbReference>
<evidence type="ECO:0000256" key="4">
    <source>
        <dbReference type="ARBA" id="ARBA00013068"/>
    </source>
</evidence>
<dbReference type="NCBIfam" id="NF033379">
    <property type="entry name" value="FrucBisAld_I"/>
    <property type="match status" value="1"/>
</dbReference>
<evidence type="ECO:0000313" key="7">
    <source>
        <dbReference type="EMBL" id="SVA10986.1"/>
    </source>
</evidence>
<dbReference type="Pfam" id="PF00274">
    <property type="entry name" value="Glycolytic"/>
    <property type="match status" value="1"/>
</dbReference>
<evidence type="ECO:0000256" key="6">
    <source>
        <dbReference type="ARBA" id="ARBA00023239"/>
    </source>
</evidence>
<sequence length="342" mass="37245">MSLDFDSLQDIAQAMTIKGKGILAADESNPTCKKRFDSIGVDSTEQNRNIYRDMLFTTKGMEEFISGVILFDETIRQSTIKERVSFPDFLSGLGVIPGIKVDAGAKHLSGTNDEKVTEGLDGLDDRLKEYYSLGARFAKWRAVITIGDSEPSGTCISANAHALARYASLCQKNGIVPIVEPEILMDGAHPIEDSFFVSEEVLHTVFYELYGQNVELEGMVLKPNMVLSGYNCSDQASVEQVAELTVTVFKRSVPSAVPGIAFLSGGQSDEHATAHLNAMNQLIGDNSPWNLTFSYGRALQAPALKAWAGKDENISDAQEAFYKRAKLNSLATKGDYSAGMES</sequence>
<proteinExistence type="inferred from homology"/>
<comment type="catalytic activity">
    <reaction evidence="1">
        <text>beta-D-fructose 1,6-bisphosphate = D-glyceraldehyde 3-phosphate + dihydroxyacetone phosphate</text>
        <dbReference type="Rhea" id="RHEA:14729"/>
        <dbReference type="ChEBI" id="CHEBI:32966"/>
        <dbReference type="ChEBI" id="CHEBI:57642"/>
        <dbReference type="ChEBI" id="CHEBI:59776"/>
        <dbReference type="EC" id="4.1.2.13"/>
    </reaction>
</comment>
<dbReference type="EMBL" id="UINC01004000">
    <property type="protein sequence ID" value="SVA10986.1"/>
    <property type="molecule type" value="Genomic_DNA"/>
</dbReference>
<reference evidence="7" key="1">
    <citation type="submission" date="2018-05" db="EMBL/GenBank/DDBJ databases">
        <authorList>
            <person name="Lanie J.A."/>
            <person name="Ng W.-L."/>
            <person name="Kazmierczak K.M."/>
            <person name="Andrzejewski T.M."/>
            <person name="Davidsen T.M."/>
            <person name="Wayne K.J."/>
            <person name="Tettelin H."/>
            <person name="Glass J.I."/>
            <person name="Rusch D."/>
            <person name="Podicherti R."/>
            <person name="Tsui H.-C.T."/>
            <person name="Winkler M.E."/>
        </authorList>
    </citation>
    <scope>NUCLEOTIDE SEQUENCE</scope>
</reference>
<name>A0A381T433_9ZZZZ</name>
<gene>
    <name evidence="7" type="ORF">METZ01_LOCUS63840</name>
</gene>
<dbReference type="GO" id="GO:0004332">
    <property type="term" value="F:fructose-bisphosphate aldolase activity"/>
    <property type="evidence" value="ECO:0007669"/>
    <property type="project" value="UniProtKB-EC"/>
</dbReference>
<dbReference type="GO" id="GO:0006096">
    <property type="term" value="P:glycolytic process"/>
    <property type="evidence" value="ECO:0007669"/>
    <property type="project" value="UniProtKB-UniPathway"/>
</dbReference>
<dbReference type="InterPro" id="IPR000741">
    <property type="entry name" value="FBA_I"/>
</dbReference>
<dbReference type="PANTHER" id="PTHR11627">
    <property type="entry name" value="FRUCTOSE-BISPHOSPHATE ALDOLASE"/>
    <property type="match status" value="1"/>
</dbReference>
<dbReference type="EC" id="4.1.2.13" evidence="4"/>
<keyword evidence="6" id="KW-0456">Lyase</keyword>
<evidence type="ECO:0000256" key="2">
    <source>
        <dbReference type="ARBA" id="ARBA00004714"/>
    </source>
</evidence>